<reference evidence="9" key="1">
    <citation type="submission" date="2019-11" db="EMBL/GenBank/DDBJ databases">
        <title>The nuclear and mitochondrial genomes of Frieseomelitta varia - a highly eusocial stingless bee (Meliponini) with a permanently sterile worker caste.</title>
        <authorList>
            <person name="Freitas F.C.P."/>
            <person name="Lourenco A.P."/>
            <person name="Nunes F.M.F."/>
            <person name="Paschoal A.R."/>
            <person name="Abreu F.C.P."/>
            <person name="Barbin F.O."/>
            <person name="Bataglia L."/>
            <person name="Cardoso-Junior C.A.M."/>
            <person name="Cervoni M.S."/>
            <person name="Silva S.R."/>
            <person name="Dalarmi F."/>
            <person name="Del Lama M.A."/>
            <person name="Depintor T.S."/>
            <person name="Ferreira K.M."/>
            <person name="Goria P.S."/>
            <person name="Jaskot M.C."/>
            <person name="Lago D.C."/>
            <person name="Luna-Lucena D."/>
            <person name="Moda L.M."/>
            <person name="Nascimento L."/>
            <person name="Pedrino M."/>
            <person name="Rabico F.O."/>
            <person name="Sanches F.C."/>
            <person name="Santos D.E."/>
            <person name="Santos C.G."/>
            <person name="Vieira J."/>
            <person name="Lopes T.F."/>
            <person name="Barchuk A.R."/>
            <person name="Hartfelder K."/>
            <person name="Simoes Z.L.P."/>
            <person name="Bitondi M.M.G."/>
            <person name="Pinheiro D.G."/>
        </authorList>
    </citation>
    <scope>NUCLEOTIDE SEQUENCE</scope>
    <source>
        <strain evidence="9">USP_RPSP 00005682</strain>
        <tissue evidence="9">Whole individual</tissue>
    </source>
</reference>
<keyword evidence="5" id="KW-1133">Transmembrane helix</keyword>
<dbReference type="EMBL" id="WNWW01000455">
    <property type="protein sequence ID" value="KAF3424633.1"/>
    <property type="molecule type" value="Genomic_DNA"/>
</dbReference>
<evidence type="ECO:0000256" key="3">
    <source>
        <dbReference type="ARBA" id="ARBA00022692"/>
    </source>
</evidence>
<name>A0A833W8W4_9HYME</name>
<dbReference type="AlphaFoldDB" id="A0A833W8W4"/>
<evidence type="ECO:0000313" key="10">
    <source>
        <dbReference type="Proteomes" id="UP000655588"/>
    </source>
</evidence>
<sequence length="103" mass="11611">MNEELSIFMALTERAIQQISFVEFLGCMANMCLLGELVAEQCRKVGEMTYMIDWYRLSGKKKLGCILIIAMSNSSMKFTAGNMIELSINTFSDVSIKLLLLLI</sequence>
<organism evidence="9 10">
    <name type="scientific">Frieseomelitta varia</name>
    <dbReference type="NCBI Taxonomy" id="561572"/>
    <lineage>
        <taxon>Eukaryota</taxon>
        <taxon>Metazoa</taxon>
        <taxon>Ecdysozoa</taxon>
        <taxon>Arthropoda</taxon>
        <taxon>Hexapoda</taxon>
        <taxon>Insecta</taxon>
        <taxon>Pterygota</taxon>
        <taxon>Neoptera</taxon>
        <taxon>Endopterygota</taxon>
        <taxon>Hymenoptera</taxon>
        <taxon>Apocrita</taxon>
        <taxon>Aculeata</taxon>
        <taxon>Apoidea</taxon>
        <taxon>Anthophila</taxon>
        <taxon>Apidae</taxon>
        <taxon>Frieseomelitta</taxon>
    </lineage>
</organism>
<keyword evidence="6" id="KW-0472">Membrane</keyword>
<dbReference type="GO" id="GO:0016020">
    <property type="term" value="C:membrane"/>
    <property type="evidence" value="ECO:0007669"/>
    <property type="project" value="UniProtKB-SubCell"/>
</dbReference>
<keyword evidence="3" id="KW-0812">Transmembrane</keyword>
<keyword evidence="10" id="KW-1185">Reference proteome</keyword>
<evidence type="ECO:0000256" key="2">
    <source>
        <dbReference type="ARBA" id="ARBA00022606"/>
    </source>
</evidence>
<keyword evidence="7" id="KW-0675">Receptor</keyword>
<proteinExistence type="predicted"/>
<keyword evidence="8" id="KW-0807">Transducer</keyword>
<evidence type="ECO:0000313" key="9">
    <source>
        <dbReference type="EMBL" id="KAF3424633.1"/>
    </source>
</evidence>
<keyword evidence="2" id="KW-0716">Sensory transduction</keyword>
<dbReference type="GO" id="GO:0007165">
    <property type="term" value="P:signal transduction"/>
    <property type="evidence" value="ECO:0007669"/>
    <property type="project" value="UniProtKB-KW"/>
</dbReference>
<dbReference type="Pfam" id="PF02949">
    <property type="entry name" value="7tm_6"/>
    <property type="match status" value="1"/>
</dbReference>
<dbReference type="InterPro" id="IPR004117">
    <property type="entry name" value="7tm6_olfct_rcpt"/>
</dbReference>
<keyword evidence="4" id="KW-0552">Olfaction</keyword>
<accession>A0A833W8W4</accession>
<gene>
    <name evidence="9" type="ORF">E2986_11712</name>
</gene>
<evidence type="ECO:0000256" key="7">
    <source>
        <dbReference type="ARBA" id="ARBA00023170"/>
    </source>
</evidence>
<evidence type="ECO:0000256" key="5">
    <source>
        <dbReference type="ARBA" id="ARBA00022989"/>
    </source>
</evidence>
<evidence type="ECO:0000256" key="1">
    <source>
        <dbReference type="ARBA" id="ARBA00004141"/>
    </source>
</evidence>
<evidence type="ECO:0000256" key="4">
    <source>
        <dbReference type="ARBA" id="ARBA00022725"/>
    </source>
</evidence>
<dbReference type="Proteomes" id="UP000655588">
    <property type="component" value="Unassembled WGS sequence"/>
</dbReference>
<comment type="caution">
    <text evidence="9">The sequence shown here is derived from an EMBL/GenBank/DDBJ whole genome shotgun (WGS) entry which is preliminary data.</text>
</comment>
<evidence type="ECO:0000256" key="8">
    <source>
        <dbReference type="ARBA" id="ARBA00023224"/>
    </source>
</evidence>
<protein>
    <submittedName>
        <fullName evidence="9">Uncharacterized protein</fullName>
    </submittedName>
</protein>
<dbReference type="GO" id="GO:0005549">
    <property type="term" value="F:odorant binding"/>
    <property type="evidence" value="ECO:0007669"/>
    <property type="project" value="InterPro"/>
</dbReference>
<dbReference type="GO" id="GO:0004984">
    <property type="term" value="F:olfactory receptor activity"/>
    <property type="evidence" value="ECO:0007669"/>
    <property type="project" value="InterPro"/>
</dbReference>
<comment type="subcellular location">
    <subcellularLocation>
        <location evidence="1">Membrane</location>
        <topology evidence="1">Multi-pass membrane protein</topology>
    </subcellularLocation>
</comment>
<evidence type="ECO:0000256" key="6">
    <source>
        <dbReference type="ARBA" id="ARBA00023136"/>
    </source>
</evidence>